<dbReference type="AlphaFoldDB" id="A0AA38C5H5"/>
<sequence length="74" mass="8365">NIDMNRARSTRKWNQDLELRLGHSEAEKGRALTTMQNIGLSNVIVVEDDDDPIYMSSSSFSIHHGVQSTSSRFN</sequence>
<proteinExistence type="predicted"/>
<accession>A0AA38C5H5</accession>
<protein>
    <submittedName>
        <fullName evidence="1">Uncharacterized protein</fullName>
    </submittedName>
</protein>
<reference evidence="1 2" key="1">
    <citation type="journal article" date="2021" name="Nat. Plants">
        <title>The Taxus genome provides insights into paclitaxel biosynthesis.</title>
        <authorList>
            <person name="Xiong X."/>
            <person name="Gou J."/>
            <person name="Liao Q."/>
            <person name="Li Y."/>
            <person name="Zhou Q."/>
            <person name="Bi G."/>
            <person name="Li C."/>
            <person name="Du R."/>
            <person name="Wang X."/>
            <person name="Sun T."/>
            <person name="Guo L."/>
            <person name="Liang H."/>
            <person name="Lu P."/>
            <person name="Wu Y."/>
            <person name="Zhang Z."/>
            <person name="Ro D.K."/>
            <person name="Shang Y."/>
            <person name="Huang S."/>
            <person name="Yan J."/>
        </authorList>
    </citation>
    <scope>NUCLEOTIDE SEQUENCE [LARGE SCALE GENOMIC DNA]</scope>
    <source>
        <strain evidence="1">Ta-2019</strain>
    </source>
</reference>
<feature type="non-terminal residue" evidence="1">
    <location>
        <position position="74"/>
    </location>
</feature>
<dbReference type="EMBL" id="JAHRHJ020003813">
    <property type="protein sequence ID" value="KAH9290659.1"/>
    <property type="molecule type" value="Genomic_DNA"/>
</dbReference>
<dbReference type="Proteomes" id="UP000824469">
    <property type="component" value="Unassembled WGS sequence"/>
</dbReference>
<feature type="non-terminal residue" evidence="1">
    <location>
        <position position="1"/>
    </location>
</feature>
<keyword evidence="2" id="KW-1185">Reference proteome</keyword>
<organism evidence="1 2">
    <name type="scientific">Taxus chinensis</name>
    <name type="common">Chinese yew</name>
    <name type="synonym">Taxus wallichiana var. chinensis</name>
    <dbReference type="NCBI Taxonomy" id="29808"/>
    <lineage>
        <taxon>Eukaryota</taxon>
        <taxon>Viridiplantae</taxon>
        <taxon>Streptophyta</taxon>
        <taxon>Embryophyta</taxon>
        <taxon>Tracheophyta</taxon>
        <taxon>Spermatophyta</taxon>
        <taxon>Pinopsida</taxon>
        <taxon>Pinidae</taxon>
        <taxon>Conifers II</taxon>
        <taxon>Cupressales</taxon>
        <taxon>Taxaceae</taxon>
        <taxon>Taxus</taxon>
    </lineage>
</organism>
<gene>
    <name evidence="1" type="ORF">KI387_034776</name>
</gene>
<comment type="caution">
    <text evidence="1">The sequence shown here is derived from an EMBL/GenBank/DDBJ whole genome shotgun (WGS) entry which is preliminary data.</text>
</comment>
<name>A0AA38C5H5_TAXCH</name>
<evidence type="ECO:0000313" key="2">
    <source>
        <dbReference type="Proteomes" id="UP000824469"/>
    </source>
</evidence>
<evidence type="ECO:0000313" key="1">
    <source>
        <dbReference type="EMBL" id="KAH9290659.1"/>
    </source>
</evidence>